<gene>
    <name evidence="2" type="ORF">C8F04DRAFT_1176865</name>
</gene>
<protein>
    <submittedName>
        <fullName evidence="2">Uncharacterized protein</fullName>
    </submittedName>
</protein>
<sequence length="119" mass="13154">MPAKRKCFRDRAENFVKHVKEALSPLKKALSPRKKRRIGEKENGKASTSPSEMSTDRPIVDHITEDVFLTTSSNVGTLAPDLYFRDTDGPSGTILPQIHPVPTARTIQIISRDSGGSPR</sequence>
<name>A0AAD6TCF5_9AGAR</name>
<evidence type="ECO:0000313" key="2">
    <source>
        <dbReference type="EMBL" id="KAJ7041778.1"/>
    </source>
</evidence>
<evidence type="ECO:0000313" key="3">
    <source>
        <dbReference type="Proteomes" id="UP001218188"/>
    </source>
</evidence>
<accession>A0AAD6TCF5</accession>
<keyword evidence="3" id="KW-1185">Reference proteome</keyword>
<dbReference type="Proteomes" id="UP001218188">
    <property type="component" value="Unassembled WGS sequence"/>
</dbReference>
<reference evidence="2" key="1">
    <citation type="submission" date="2023-03" db="EMBL/GenBank/DDBJ databases">
        <title>Massive genome expansion in bonnet fungi (Mycena s.s.) driven by repeated elements and novel gene families across ecological guilds.</title>
        <authorList>
            <consortium name="Lawrence Berkeley National Laboratory"/>
            <person name="Harder C.B."/>
            <person name="Miyauchi S."/>
            <person name="Viragh M."/>
            <person name="Kuo A."/>
            <person name="Thoen E."/>
            <person name="Andreopoulos B."/>
            <person name="Lu D."/>
            <person name="Skrede I."/>
            <person name="Drula E."/>
            <person name="Henrissat B."/>
            <person name="Morin E."/>
            <person name="Kohler A."/>
            <person name="Barry K."/>
            <person name="LaButti K."/>
            <person name="Morin E."/>
            <person name="Salamov A."/>
            <person name="Lipzen A."/>
            <person name="Mereny Z."/>
            <person name="Hegedus B."/>
            <person name="Baldrian P."/>
            <person name="Stursova M."/>
            <person name="Weitz H."/>
            <person name="Taylor A."/>
            <person name="Grigoriev I.V."/>
            <person name="Nagy L.G."/>
            <person name="Martin F."/>
            <person name="Kauserud H."/>
        </authorList>
    </citation>
    <scope>NUCLEOTIDE SEQUENCE</scope>
    <source>
        <strain evidence="2">CBHHK200</strain>
    </source>
</reference>
<comment type="caution">
    <text evidence="2">The sequence shown here is derived from an EMBL/GenBank/DDBJ whole genome shotgun (WGS) entry which is preliminary data.</text>
</comment>
<evidence type="ECO:0000256" key="1">
    <source>
        <dbReference type="SAM" id="MobiDB-lite"/>
    </source>
</evidence>
<proteinExistence type="predicted"/>
<organism evidence="2 3">
    <name type="scientific">Mycena alexandri</name>
    <dbReference type="NCBI Taxonomy" id="1745969"/>
    <lineage>
        <taxon>Eukaryota</taxon>
        <taxon>Fungi</taxon>
        <taxon>Dikarya</taxon>
        <taxon>Basidiomycota</taxon>
        <taxon>Agaricomycotina</taxon>
        <taxon>Agaricomycetes</taxon>
        <taxon>Agaricomycetidae</taxon>
        <taxon>Agaricales</taxon>
        <taxon>Marasmiineae</taxon>
        <taxon>Mycenaceae</taxon>
        <taxon>Mycena</taxon>
    </lineage>
</organism>
<dbReference type="EMBL" id="JARJCM010000015">
    <property type="protein sequence ID" value="KAJ7041778.1"/>
    <property type="molecule type" value="Genomic_DNA"/>
</dbReference>
<feature type="region of interest" description="Disordered" evidence="1">
    <location>
        <begin position="26"/>
        <end position="59"/>
    </location>
</feature>
<dbReference type="AlphaFoldDB" id="A0AAD6TCF5"/>